<name>A0A497YHE3_9SPHI</name>
<evidence type="ECO:0000313" key="5">
    <source>
        <dbReference type="EMBL" id="TFB31987.1"/>
    </source>
</evidence>
<evidence type="ECO:0000256" key="1">
    <source>
        <dbReference type="ARBA" id="ARBA00023125"/>
    </source>
</evidence>
<accession>A0A497YHE3</accession>
<dbReference type="Gene3D" id="3.40.50.2300">
    <property type="match status" value="1"/>
</dbReference>
<keyword evidence="2" id="KW-0597">Phosphoprotein</keyword>
<reference evidence="5 7" key="2">
    <citation type="submission" date="2019-03" db="EMBL/GenBank/DDBJ databases">
        <authorList>
            <person name="He R.-H."/>
        </authorList>
    </citation>
    <scope>NUCLEOTIDE SEQUENCE [LARGE SCALE GENOMIC DNA]</scope>
    <source>
        <strain evidence="5 7">DSM 19624</strain>
    </source>
</reference>
<reference evidence="4 6" key="1">
    <citation type="submission" date="2018-10" db="EMBL/GenBank/DDBJ databases">
        <title>Genomic Encyclopedia of Archaeal and Bacterial Type Strains, Phase II (KMG-II): from individual species to whole genera.</title>
        <authorList>
            <person name="Goeker M."/>
        </authorList>
    </citation>
    <scope>NUCLEOTIDE SEQUENCE [LARGE SCALE GENOMIC DNA]</scope>
    <source>
        <strain evidence="4 6">DSM 19624</strain>
    </source>
</reference>
<keyword evidence="7" id="KW-1185">Reference proteome</keyword>
<feature type="modified residue" description="4-aspartylphosphate" evidence="2">
    <location>
        <position position="56"/>
    </location>
</feature>
<evidence type="ECO:0000313" key="6">
    <source>
        <dbReference type="Proteomes" id="UP000273898"/>
    </source>
</evidence>
<dbReference type="InterPro" id="IPR007492">
    <property type="entry name" value="LytTR_DNA-bd_dom"/>
</dbReference>
<dbReference type="SUPFAM" id="SSF52172">
    <property type="entry name" value="CheY-like"/>
    <property type="match status" value="1"/>
</dbReference>
<dbReference type="GO" id="GO:0000976">
    <property type="term" value="F:transcription cis-regulatory region binding"/>
    <property type="evidence" value="ECO:0007669"/>
    <property type="project" value="TreeGrafter"/>
</dbReference>
<dbReference type="RefSeq" id="WP_121283313.1">
    <property type="nucleotide sequence ID" value="NZ_RCCK01000010.1"/>
</dbReference>
<dbReference type="PANTHER" id="PTHR48111:SF17">
    <property type="entry name" value="TRANSCRIPTIONAL REGULATORY PROTEIN YPDB"/>
    <property type="match status" value="1"/>
</dbReference>
<dbReference type="OrthoDB" id="9787344at2"/>
<gene>
    <name evidence="4" type="ORF">BCL90_1538</name>
    <name evidence="5" type="ORF">E3V97_15595</name>
</gene>
<dbReference type="SMART" id="SM00850">
    <property type="entry name" value="LytTR"/>
    <property type="match status" value="1"/>
</dbReference>
<dbReference type="GO" id="GO:0005829">
    <property type="term" value="C:cytosol"/>
    <property type="evidence" value="ECO:0007669"/>
    <property type="project" value="TreeGrafter"/>
</dbReference>
<sequence>MSISCIAIDDDPHSLESLTAYMEKLPDLELIQIFTEPLKALTEISASNPVDIIFMDIEMPSLSGIELASLLRQKTTFLVFTTAHPRYAIDAFKVEADAYLLKPYSILHLAKTINNLYPTGKKAKHPFSILDDHFFYIPLHGENGDLVRIDLNELIAVEEIGDDIQFKTTKNAFLSSKSNFIKTLKMLKEHSAFIQITPSVVIAKQHIKSVLNHKILLSGEISFTVSDTFIELFANFIKNNLPQEKPGSDACI</sequence>
<dbReference type="Proteomes" id="UP000297429">
    <property type="component" value="Unassembled WGS sequence"/>
</dbReference>
<organism evidence="4 6">
    <name type="scientific">Pedobacter alluvionis</name>
    <dbReference type="NCBI Taxonomy" id="475253"/>
    <lineage>
        <taxon>Bacteria</taxon>
        <taxon>Pseudomonadati</taxon>
        <taxon>Bacteroidota</taxon>
        <taxon>Sphingobacteriia</taxon>
        <taxon>Sphingobacteriales</taxon>
        <taxon>Sphingobacteriaceae</taxon>
        <taxon>Pedobacter</taxon>
    </lineage>
</organism>
<dbReference type="Proteomes" id="UP000273898">
    <property type="component" value="Unassembled WGS sequence"/>
</dbReference>
<dbReference type="PROSITE" id="PS50110">
    <property type="entry name" value="RESPONSE_REGULATORY"/>
    <property type="match status" value="1"/>
</dbReference>
<dbReference type="GO" id="GO:0032993">
    <property type="term" value="C:protein-DNA complex"/>
    <property type="evidence" value="ECO:0007669"/>
    <property type="project" value="TreeGrafter"/>
</dbReference>
<feature type="domain" description="Response regulatory" evidence="3">
    <location>
        <begin position="4"/>
        <end position="117"/>
    </location>
</feature>
<evidence type="ECO:0000313" key="4">
    <source>
        <dbReference type="EMBL" id="RLJ80739.1"/>
    </source>
</evidence>
<dbReference type="Pfam" id="PF00072">
    <property type="entry name" value="Response_reg"/>
    <property type="match status" value="1"/>
</dbReference>
<evidence type="ECO:0000256" key="2">
    <source>
        <dbReference type="PROSITE-ProRule" id="PRU00169"/>
    </source>
</evidence>
<dbReference type="SMART" id="SM00448">
    <property type="entry name" value="REC"/>
    <property type="match status" value="1"/>
</dbReference>
<proteinExistence type="predicted"/>
<dbReference type="GO" id="GO:0000156">
    <property type="term" value="F:phosphorelay response regulator activity"/>
    <property type="evidence" value="ECO:0007669"/>
    <property type="project" value="TreeGrafter"/>
</dbReference>
<dbReference type="EMBL" id="RCCK01000010">
    <property type="protein sequence ID" value="RLJ80739.1"/>
    <property type="molecule type" value="Genomic_DNA"/>
</dbReference>
<dbReference type="InterPro" id="IPR039420">
    <property type="entry name" value="WalR-like"/>
</dbReference>
<dbReference type="PANTHER" id="PTHR48111">
    <property type="entry name" value="REGULATOR OF RPOS"/>
    <property type="match status" value="1"/>
</dbReference>
<protein>
    <submittedName>
        <fullName evidence="4">DNA-binding LytR/AlgR family response regulator</fullName>
    </submittedName>
    <submittedName>
        <fullName evidence="5">Response regulator transcription factor</fullName>
    </submittedName>
</protein>
<dbReference type="Gene3D" id="2.40.50.1020">
    <property type="entry name" value="LytTr DNA-binding domain"/>
    <property type="match status" value="1"/>
</dbReference>
<dbReference type="AlphaFoldDB" id="A0A497YHE3"/>
<comment type="caution">
    <text evidence="4">The sequence shown here is derived from an EMBL/GenBank/DDBJ whole genome shotgun (WGS) entry which is preliminary data.</text>
</comment>
<dbReference type="InterPro" id="IPR011006">
    <property type="entry name" value="CheY-like_superfamily"/>
</dbReference>
<evidence type="ECO:0000259" key="3">
    <source>
        <dbReference type="PROSITE" id="PS50110"/>
    </source>
</evidence>
<dbReference type="GO" id="GO:0006355">
    <property type="term" value="P:regulation of DNA-templated transcription"/>
    <property type="evidence" value="ECO:0007669"/>
    <property type="project" value="TreeGrafter"/>
</dbReference>
<evidence type="ECO:0000313" key="7">
    <source>
        <dbReference type="Proteomes" id="UP000297429"/>
    </source>
</evidence>
<dbReference type="InterPro" id="IPR001789">
    <property type="entry name" value="Sig_transdc_resp-reg_receiver"/>
</dbReference>
<dbReference type="EMBL" id="SOPX01000002">
    <property type="protein sequence ID" value="TFB31987.1"/>
    <property type="molecule type" value="Genomic_DNA"/>
</dbReference>
<keyword evidence="1 4" id="KW-0238">DNA-binding</keyword>